<accession>A0ABU5NBG3</accession>
<name>A0ABU5NBG3_9RICK</name>
<reference evidence="1 2" key="1">
    <citation type="submission" date="2023-03" db="EMBL/GenBank/DDBJ databases">
        <title>Host association and intracellularity evolved multiple times independently in the Rickettsiales.</title>
        <authorList>
            <person name="Castelli M."/>
            <person name="Nardi T."/>
            <person name="Gammuto L."/>
            <person name="Bellinzona G."/>
            <person name="Sabaneyeva E."/>
            <person name="Potekhin A."/>
            <person name="Serra V."/>
            <person name="Petroni G."/>
            <person name="Sassera D."/>
        </authorList>
    </citation>
    <scope>NUCLEOTIDE SEQUENCE [LARGE SCALE GENOMIC DNA]</scope>
    <source>
        <strain evidence="1 2">Sr 2-6</strain>
    </source>
</reference>
<gene>
    <name evidence="1" type="ORF">Megvenef_00484</name>
</gene>
<dbReference type="RefSeq" id="WP_322776421.1">
    <property type="nucleotide sequence ID" value="NZ_JARJFB010000023.1"/>
</dbReference>
<evidence type="ECO:0000313" key="1">
    <source>
        <dbReference type="EMBL" id="MEA0970518.1"/>
    </source>
</evidence>
<dbReference type="InterPro" id="IPR036866">
    <property type="entry name" value="RibonucZ/Hydroxyglut_hydro"/>
</dbReference>
<comment type="caution">
    <text evidence="1">The sequence shown here is derived from an EMBL/GenBank/DDBJ whole genome shotgun (WGS) entry which is preliminary data.</text>
</comment>
<dbReference type="EMBL" id="JARJFB010000023">
    <property type="protein sequence ID" value="MEA0970518.1"/>
    <property type="molecule type" value="Genomic_DNA"/>
</dbReference>
<evidence type="ECO:0000313" key="2">
    <source>
        <dbReference type="Proteomes" id="UP001291687"/>
    </source>
</evidence>
<proteinExistence type="predicted"/>
<organism evidence="1 2">
    <name type="scientific">Candidatus Megaera venefica</name>
    <dbReference type="NCBI Taxonomy" id="2055910"/>
    <lineage>
        <taxon>Bacteria</taxon>
        <taxon>Pseudomonadati</taxon>
        <taxon>Pseudomonadota</taxon>
        <taxon>Alphaproteobacteria</taxon>
        <taxon>Rickettsiales</taxon>
        <taxon>Rickettsiaceae</taxon>
        <taxon>Candidatus Megaera</taxon>
    </lineage>
</organism>
<dbReference type="Proteomes" id="UP001291687">
    <property type="component" value="Unassembled WGS sequence"/>
</dbReference>
<dbReference type="SUPFAM" id="SSF56281">
    <property type="entry name" value="Metallo-hydrolase/oxidoreductase"/>
    <property type="match status" value="1"/>
</dbReference>
<keyword evidence="2" id="KW-1185">Reference proteome</keyword>
<sequence length="238" mass="26797">MTLQTPAWPHGEIKQIFDDIFFVSGINKTVHDGVELQHSRNMIIVREEGKLSLINSVRLTDIGLIALEKLGQVDKVISIGAFHGRDDAFYVNKYQAALWALPGMQNQHGCRIDVVFTAQGQQPFANCSLLIYATANFPEAVIYIKQHDGILLSCDSIKNWLSADEYFSEQTAATYKEQVFFGKATISKIWQQAMAVKASDFERLKQLSFRHLLSAHGEPLLNTAYQDVLDTIKQEYGV</sequence>
<protein>
    <submittedName>
        <fullName evidence="1">Uncharacterized protein</fullName>
    </submittedName>
</protein>